<name>A0A191VYK1_9CAUD</name>
<dbReference type="Proteomes" id="UP000259976">
    <property type="component" value="Segment"/>
</dbReference>
<sequence>MDGTHQRMLEAISKDIHIYYLCVTVDHARVMADKAESIYSPYGYNRTGHRDFRTKKGKLLEFRGLNRITPSSLMGFQGCVLVHPDCYRHPHWREKPHLQENIINANVRTRPWQP</sequence>
<accession>A0A191VYK1</accession>
<evidence type="ECO:0000313" key="1">
    <source>
        <dbReference type="EMBL" id="ANJ20788.1"/>
    </source>
</evidence>
<keyword evidence="2" id="KW-1185">Reference proteome</keyword>
<evidence type="ECO:0000313" key="2">
    <source>
        <dbReference type="Proteomes" id="UP000259976"/>
    </source>
</evidence>
<dbReference type="EMBL" id="KU885989">
    <property type="protein sequence ID" value="ANJ20788.1"/>
    <property type="molecule type" value="Genomic_DNA"/>
</dbReference>
<gene>
    <name evidence="1" type="ORF">RDp01_gp54</name>
</gene>
<proteinExistence type="predicted"/>
<organism evidence="1 2">
    <name type="scientific">Roseobacter phage RD-1410W1-01</name>
    <dbReference type="NCBI Taxonomy" id="1815984"/>
    <lineage>
        <taxon>Viruses</taxon>
        <taxon>Duplodnaviria</taxon>
        <taxon>Heunggongvirae</taxon>
        <taxon>Uroviricota</taxon>
        <taxon>Caudoviricetes</taxon>
        <taxon>Schitoviridae</taxon>
        <taxon>Rhodovirinae</taxon>
        <taxon>Aoqinvirus</taxon>
        <taxon>Aoqinvirus RD1410W101</taxon>
    </lineage>
</organism>
<reference evidence="1 2" key="1">
    <citation type="journal article" date="2016" name="Curr. Microbiol.">
        <title>Characterization and Complete Genome Sequences of Three N4-Like Roseobacter Phages Isolated from the South China Sea.</title>
        <authorList>
            <person name="Li B."/>
            <person name="Zhang S."/>
            <person name="Long L."/>
            <person name="Huang S."/>
        </authorList>
    </citation>
    <scope>NUCLEOTIDE SEQUENCE [LARGE SCALE GENOMIC DNA]</scope>
</reference>
<protein>
    <submittedName>
        <fullName evidence="1">Uncharacterized protein</fullName>
    </submittedName>
</protein>